<dbReference type="SMART" id="SM00717">
    <property type="entry name" value="SANT"/>
    <property type="match status" value="2"/>
</dbReference>
<feature type="region of interest" description="Disordered" evidence="2">
    <location>
        <begin position="58"/>
        <end position="148"/>
    </location>
</feature>
<evidence type="ECO:0000259" key="3">
    <source>
        <dbReference type="PROSITE" id="PS50090"/>
    </source>
</evidence>
<name>A0A180GJ80_PUCT1</name>
<keyword evidence="1" id="KW-0539">Nucleus</keyword>
<dbReference type="EnsemblFungi" id="PTTG_02504-t43_1">
    <property type="protein sequence ID" value="PTTG_02504-t43_1-p1"/>
    <property type="gene ID" value="PTTG_02504"/>
</dbReference>
<reference evidence="4" key="1">
    <citation type="submission" date="2009-11" db="EMBL/GenBank/DDBJ databases">
        <authorList>
            <consortium name="The Broad Institute Genome Sequencing Platform"/>
            <person name="Ward D."/>
            <person name="Feldgarden M."/>
            <person name="Earl A."/>
            <person name="Young S.K."/>
            <person name="Zeng Q."/>
            <person name="Koehrsen M."/>
            <person name="Alvarado L."/>
            <person name="Berlin A."/>
            <person name="Bochicchio J."/>
            <person name="Borenstein D."/>
            <person name="Chapman S.B."/>
            <person name="Chen Z."/>
            <person name="Engels R."/>
            <person name="Freedman E."/>
            <person name="Gellesch M."/>
            <person name="Goldberg J."/>
            <person name="Griggs A."/>
            <person name="Gujja S."/>
            <person name="Heilman E."/>
            <person name="Heiman D."/>
            <person name="Hepburn T."/>
            <person name="Howarth C."/>
            <person name="Jen D."/>
            <person name="Larson L."/>
            <person name="Lewis B."/>
            <person name="Mehta T."/>
            <person name="Park D."/>
            <person name="Pearson M."/>
            <person name="Roberts A."/>
            <person name="Saif S."/>
            <person name="Shea T."/>
            <person name="Shenoy N."/>
            <person name="Sisk P."/>
            <person name="Stolte C."/>
            <person name="Sykes S."/>
            <person name="Thomson T."/>
            <person name="Walk T."/>
            <person name="White J."/>
            <person name="Yandava C."/>
            <person name="Izard J."/>
            <person name="Baranova O.V."/>
            <person name="Blanton J.M."/>
            <person name="Tanner A.C."/>
            <person name="Dewhirst F.E."/>
            <person name="Haas B."/>
            <person name="Nusbaum C."/>
            <person name="Birren B."/>
        </authorList>
    </citation>
    <scope>NUCLEOTIDE SEQUENCE [LARGE SCALE GENOMIC DNA]</scope>
    <source>
        <strain evidence="4">1-1 BBBD Race 1</strain>
    </source>
</reference>
<feature type="compositionally biased region" description="Low complexity" evidence="2">
    <location>
        <begin position="195"/>
        <end position="204"/>
    </location>
</feature>
<dbReference type="VEuPathDB" id="FungiDB:PTTG_02504"/>
<dbReference type="InterPro" id="IPR009057">
    <property type="entry name" value="Homeodomain-like_sf"/>
</dbReference>
<gene>
    <name evidence="4" type="ORF">PTTG_02504</name>
</gene>
<feature type="compositionally biased region" description="Basic residues" evidence="2">
    <location>
        <begin position="226"/>
        <end position="235"/>
    </location>
</feature>
<dbReference type="OrthoDB" id="608866at2759"/>
<feature type="compositionally biased region" description="Polar residues" evidence="2">
    <location>
        <begin position="126"/>
        <end position="137"/>
    </location>
</feature>
<sequence>MQISGGIDDAFRQFPPPSDSELDSGASSRSGNDPGAVYGRNLKITPAKDVQALQNTTTLDNLRPANPHRCGRPIGIAYSDRKPSQSAPVDVASFPHPPADNHYYDPRPMCEAGRQDDQKHKHQSENHPTNPLSSSVSHHTRSLKRDANSPVYLDHTSISLASSNNHSYFLGHGNNNYLTRRVAQCNSDRIRSSDSDVTSISSQDENLNFQTNSKQEGNNSRNVSIKSRKKAHGQRNKWTSEETQALVRGCNNFAIGQWKAIRDSEPVLANRSPGDLKDRFRTYFPDAYRKHYPNAKTHISSRVRSVDSNGNPLFGENAVRRERKQFSVEEDAALKRGYVKFGTAWSSIQRDPVLASRKATDLRDRFRNAFPEIYAAAGYKPRSRKASGSNVPDFLAEPNQQHGTFEAIDLSVYPPHPSRGIGHLHPNQYQLPSLDFLKAHGADAFSDFSMMLSDPQMSAGEDLGPLNAPQMLATTLSPAIPVHLTNMTPRPMITTPRPNDTTPRPQKTSATTTLEALDATSGSSSEKVFQSLVPAPTKPPKSVHKTQSSMDLTEFSNLHLFDSSFGPPTASHHVHGGDIYSPRSTDYLEYDVAPARQCPENQFLQRLSSELSLQPGSHQGEKFEITGSPNLDQFEHDFIARTTMSDTTDWLRELDAASQAFPGAFDLSGFLNDNAFQSADGGSCGSSLISSDPPKDALDDRVIYTGDVDNFHQSLAACHSFTSQQSLSPHQSQLQSISVPSSQTQEPFPNDHFIENTLLSTYELSSQGLKFNTDLPNIPPAQPEQRCHLHQHHHGQSMNNEHSNQITLCPSLLAPDLNSPLPCSPPSPISASSAIYPSSSTSSLSMIASPVTNQLDLMNM</sequence>
<reference evidence="4" key="2">
    <citation type="submission" date="2016-05" db="EMBL/GenBank/DDBJ databases">
        <title>Comparative analysis highlights variable genome content of wheat rusts and divergence of the mating loci.</title>
        <authorList>
            <person name="Cuomo C.A."/>
            <person name="Bakkeren G."/>
            <person name="Szabo L."/>
            <person name="Khalil H."/>
            <person name="Joly D."/>
            <person name="Goldberg J."/>
            <person name="Young S."/>
            <person name="Zeng Q."/>
            <person name="Fellers J."/>
        </authorList>
    </citation>
    <scope>NUCLEOTIDE SEQUENCE [LARGE SCALE GENOMIC DNA]</scope>
    <source>
        <strain evidence="4">1-1 BBBD Race 1</strain>
    </source>
</reference>
<dbReference type="CDD" id="cd11660">
    <property type="entry name" value="SANT_TRF"/>
    <property type="match status" value="2"/>
</dbReference>
<dbReference type="AlphaFoldDB" id="A0A180GJ80"/>
<dbReference type="PANTHER" id="PTHR46734:SF1">
    <property type="entry name" value="TELOMERIC REPEAT-BINDING FACTOR 1"/>
    <property type="match status" value="1"/>
</dbReference>
<evidence type="ECO:0000256" key="1">
    <source>
        <dbReference type="ARBA" id="ARBA00023242"/>
    </source>
</evidence>
<keyword evidence="6" id="KW-1185">Reference proteome</keyword>
<dbReference type="EMBL" id="ADAS02000060">
    <property type="protein sequence ID" value="OAV92701.1"/>
    <property type="molecule type" value="Genomic_DNA"/>
</dbReference>
<dbReference type="PROSITE" id="PS50090">
    <property type="entry name" value="MYB_LIKE"/>
    <property type="match status" value="1"/>
</dbReference>
<feature type="compositionally biased region" description="Polar residues" evidence="2">
    <location>
        <begin position="205"/>
        <end position="225"/>
    </location>
</feature>
<dbReference type="Gene3D" id="1.10.246.220">
    <property type="match status" value="1"/>
</dbReference>
<feature type="region of interest" description="Disordered" evidence="2">
    <location>
        <begin position="1"/>
        <end position="40"/>
    </location>
</feature>
<feature type="region of interest" description="Disordered" evidence="2">
    <location>
        <begin position="489"/>
        <end position="509"/>
    </location>
</feature>
<dbReference type="InterPro" id="IPR052450">
    <property type="entry name" value="TRBD-Containing_Protein"/>
</dbReference>
<organism evidence="4">
    <name type="scientific">Puccinia triticina (isolate 1-1 / race 1 (BBBD))</name>
    <name type="common">Brown leaf rust fungus</name>
    <dbReference type="NCBI Taxonomy" id="630390"/>
    <lineage>
        <taxon>Eukaryota</taxon>
        <taxon>Fungi</taxon>
        <taxon>Dikarya</taxon>
        <taxon>Basidiomycota</taxon>
        <taxon>Pucciniomycotina</taxon>
        <taxon>Pucciniomycetes</taxon>
        <taxon>Pucciniales</taxon>
        <taxon>Pucciniaceae</taxon>
        <taxon>Puccinia</taxon>
    </lineage>
</organism>
<protein>
    <recommendedName>
        <fullName evidence="3">Myb-like domain-containing protein</fullName>
    </recommendedName>
</protein>
<evidence type="ECO:0000313" key="5">
    <source>
        <dbReference type="EnsemblFungi" id="PTTG_02504-t43_1-p1"/>
    </source>
</evidence>
<feature type="compositionally biased region" description="Low complexity" evidence="2">
    <location>
        <begin position="489"/>
        <end position="505"/>
    </location>
</feature>
<feature type="region of interest" description="Disordered" evidence="2">
    <location>
        <begin position="189"/>
        <end position="240"/>
    </location>
</feature>
<evidence type="ECO:0000313" key="4">
    <source>
        <dbReference type="EMBL" id="OAV92701.1"/>
    </source>
</evidence>
<feature type="compositionally biased region" description="Basic and acidic residues" evidence="2">
    <location>
        <begin position="113"/>
        <end position="125"/>
    </location>
</feature>
<evidence type="ECO:0000256" key="2">
    <source>
        <dbReference type="SAM" id="MobiDB-lite"/>
    </source>
</evidence>
<dbReference type="Pfam" id="PF00249">
    <property type="entry name" value="Myb_DNA-binding"/>
    <property type="match status" value="1"/>
</dbReference>
<reference evidence="5" key="4">
    <citation type="submission" date="2025-05" db="UniProtKB">
        <authorList>
            <consortium name="EnsemblFungi"/>
        </authorList>
    </citation>
    <scope>IDENTIFICATION</scope>
    <source>
        <strain evidence="5">isolate 1-1 / race 1 (BBBD)</strain>
    </source>
</reference>
<reference evidence="5 6" key="3">
    <citation type="journal article" date="2017" name="G3 (Bethesda)">
        <title>Comparative analysis highlights variable genome content of wheat rusts and divergence of the mating loci.</title>
        <authorList>
            <person name="Cuomo C.A."/>
            <person name="Bakkeren G."/>
            <person name="Khalil H.B."/>
            <person name="Panwar V."/>
            <person name="Joly D."/>
            <person name="Linning R."/>
            <person name="Sakthikumar S."/>
            <person name="Song X."/>
            <person name="Adiconis X."/>
            <person name="Fan L."/>
            <person name="Goldberg J.M."/>
            <person name="Levin J.Z."/>
            <person name="Young S."/>
            <person name="Zeng Q."/>
            <person name="Anikster Y."/>
            <person name="Bruce M."/>
            <person name="Wang M."/>
            <person name="Yin C."/>
            <person name="McCallum B."/>
            <person name="Szabo L.J."/>
            <person name="Hulbert S."/>
            <person name="Chen X."/>
            <person name="Fellers J.P."/>
        </authorList>
    </citation>
    <scope>NUCLEOTIDE SEQUENCE</scope>
    <source>
        <strain evidence="6">Isolate 1-1 / race 1 (BBBD)</strain>
        <strain evidence="5">isolate 1-1 / race 1 (BBBD)</strain>
    </source>
</reference>
<dbReference type="Gene3D" id="1.10.10.60">
    <property type="entry name" value="Homeodomain-like"/>
    <property type="match status" value="1"/>
</dbReference>
<dbReference type="STRING" id="630390.A0A180GJ80"/>
<evidence type="ECO:0000313" key="6">
    <source>
        <dbReference type="Proteomes" id="UP000005240"/>
    </source>
</evidence>
<dbReference type="Proteomes" id="UP000005240">
    <property type="component" value="Unassembled WGS sequence"/>
</dbReference>
<proteinExistence type="predicted"/>
<accession>A0A180GJ80</accession>
<dbReference type="PANTHER" id="PTHR46734">
    <property type="entry name" value="TELOMERIC REPEAT-BINDING FACTOR 1 TERF1"/>
    <property type="match status" value="1"/>
</dbReference>
<feature type="domain" description="Myb-like" evidence="3">
    <location>
        <begin position="230"/>
        <end position="284"/>
    </location>
</feature>
<dbReference type="InterPro" id="IPR001005">
    <property type="entry name" value="SANT/Myb"/>
</dbReference>
<dbReference type="SUPFAM" id="SSF46689">
    <property type="entry name" value="Homeodomain-like"/>
    <property type="match status" value="2"/>
</dbReference>